<dbReference type="SMART" id="SM00355">
    <property type="entry name" value="ZnF_C2H2"/>
    <property type="match status" value="6"/>
</dbReference>
<evidence type="ECO:0000256" key="1">
    <source>
        <dbReference type="ARBA" id="ARBA00022723"/>
    </source>
</evidence>
<comment type="caution">
    <text evidence="7">The sequence shown here is derived from an EMBL/GenBank/DDBJ whole genome shotgun (WGS) entry which is preliminary data.</text>
</comment>
<evidence type="ECO:0000256" key="2">
    <source>
        <dbReference type="ARBA" id="ARBA00022737"/>
    </source>
</evidence>
<keyword evidence="4" id="KW-0862">Zinc</keyword>
<feature type="domain" description="C2H2-type" evidence="6">
    <location>
        <begin position="65"/>
        <end position="92"/>
    </location>
</feature>
<dbReference type="Gene3D" id="3.30.160.60">
    <property type="entry name" value="Classic Zinc Finger"/>
    <property type="match status" value="2"/>
</dbReference>
<dbReference type="SUPFAM" id="SSF57667">
    <property type="entry name" value="beta-beta-alpha zinc fingers"/>
    <property type="match status" value="2"/>
</dbReference>
<keyword evidence="2" id="KW-0677">Repeat</keyword>
<keyword evidence="3 5" id="KW-0863">Zinc-finger</keyword>
<dbReference type="GO" id="GO:0008270">
    <property type="term" value="F:zinc ion binding"/>
    <property type="evidence" value="ECO:0007669"/>
    <property type="project" value="UniProtKB-KW"/>
</dbReference>
<evidence type="ECO:0000313" key="7">
    <source>
        <dbReference type="EMBL" id="CAL4151898.1"/>
    </source>
</evidence>
<dbReference type="InterPro" id="IPR036236">
    <property type="entry name" value="Znf_C2H2_sf"/>
</dbReference>
<dbReference type="Proteomes" id="UP001497623">
    <property type="component" value="Unassembled WGS sequence"/>
</dbReference>
<organism evidence="7 8">
    <name type="scientific">Meganyctiphanes norvegica</name>
    <name type="common">Northern krill</name>
    <name type="synonym">Thysanopoda norvegica</name>
    <dbReference type="NCBI Taxonomy" id="48144"/>
    <lineage>
        <taxon>Eukaryota</taxon>
        <taxon>Metazoa</taxon>
        <taxon>Ecdysozoa</taxon>
        <taxon>Arthropoda</taxon>
        <taxon>Crustacea</taxon>
        <taxon>Multicrustacea</taxon>
        <taxon>Malacostraca</taxon>
        <taxon>Eumalacostraca</taxon>
        <taxon>Eucarida</taxon>
        <taxon>Euphausiacea</taxon>
        <taxon>Euphausiidae</taxon>
        <taxon>Meganyctiphanes</taxon>
    </lineage>
</organism>
<dbReference type="PANTHER" id="PTHR24379">
    <property type="entry name" value="KRAB AND ZINC FINGER DOMAIN-CONTAINING"/>
    <property type="match status" value="1"/>
</dbReference>
<dbReference type="InterPro" id="IPR013087">
    <property type="entry name" value="Znf_C2H2_type"/>
</dbReference>
<evidence type="ECO:0000313" key="8">
    <source>
        <dbReference type="Proteomes" id="UP001497623"/>
    </source>
</evidence>
<accession>A0AAV2S0N8</accession>
<dbReference type="PROSITE" id="PS50157">
    <property type="entry name" value="ZINC_FINGER_C2H2_2"/>
    <property type="match status" value="2"/>
</dbReference>
<name>A0AAV2S0N8_MEGNR</name>
<sequence>LNHLPKDLSCSLCDYKGSEKFMLEWHLNQHTGEMNYHCHHCKERFDNNWTFKNHCILVHKLEKYLTCNDCDFVANEVNEIDDHMFTHSGVKPLLCPDCDFKCCKPRQLNKHKKLKHDISPLKCSKCYFETKHYSEFDEHLNTHVWDIKYFCYLCNVSIDGLSVFKDHRLSSHNLKNYLYCEKCD</sequence>
<proteinExistence type="predicted"/>
<keyword evidence="1" id="KW-0479">Metal-binding</keyword>
<dbReference type="PANTHER" id="PTHR24379:SF121">
    <property type="entry name" value="C2H2-TYPE DOMAIN-CONTAINING PROTEIN"/>
    <property type="match status" value="1"/>
</dbReference>
<evidence type="ECO:0000256" key="4">
    <source>
        <dbReference type="ARBA" id="ARBA00022833"/>
    </source>
</evidence>
<feature type="domain" description="C2H2-type" evidence="6">
    <location>
        <begin position="36"/>
        <end position="64"/>
    </location>
</feature>
<feature type="non-terminal residue" evidence="7">
    <location>
        <position position="1"/>
    </location>
</feature>
<reference evidence="7 8" key="1">
    <citation type="submission" date="2024-05" db="EMBL/GenBank/DDBJ databases">
        <authorList>
            <person name="Wallberg A."/>
        </authorList>
    </citation>
    <scope>NUCLEOTIDE SEQUENCE [LARGE SCALE GENOMIC DNA]</scope>
</reference>
<gene>
    <name evidence="7" type="ORF">MNOR_LOCUS30856</name>
</gene>
<feature type="non-terminal residue" evidence="7">
    <location>
        <position position="184"/>
    </location>
</feature>
<evidence type="ECO:0000259" key="6">
    <source>
        <dbReference type="PROSITE" id="PS50157"/>
    </source>
</evidence>
<protein>
    <recommendedName>
        <fullName evidence="6">C2H2-type domain-containing protein</fullName>
    </recommendedName>
</protein>
<dbReference type="EMBL" id="CAXKWB010038566">
    <property type="protein sequence ID" value="CAL4151898.1"/>
    <property type="molecule type" value="Genomic_DNA"/>
</dbReference>
<evidence type="ECO:0000256" key="5">
    <source>
        <dbReference type="PROSITE-ProRule" id="PRU00042"/>
    </source>
</evidence>
<dbReference type="AlphaFoldDB" id="A0AAV2S0N8"/>
<dbReference type="PROSITE" id="PS00028">
    <property type="entry name" value="ZINC_FINGER_C2H2_1"/>
    <property type="match status" value="1"/>
</dbReference>
<evidence type="ECO:0000256" key="3">
    <source>
        <dbReference type="ARBA" id="ARBA00022771"/>
    </source>
</evidence>
<keyword evidence="8" id="KW-1185">Reference proteome</keyword>